<comment type="caution">
    <text evidence="2">The sequence shown here is derived from an EMBL/GenBank/DDBJ whole genome shotgun (WGS) entry which is preliminary data.</text>
</comment>
<dbReference type="PANTHER" id="PTHR47708:SF2">
    <property type="entry name" value="SI:CH73-132F6.5"/>
    <property type="match status" value="1"/>
</dbReference>
<reference evidence="3" key="1">
    <citation type="submission" date="2017-06" db="EMBL/GenBank/DDBJ databases">
        <title>Genome analysis of Fimbriiglobus ruber SP5, the first member of the order Planctomycetales with confirmed chitinolytic capability.</title>
        <authorList>
            <person name="Ravin N.V."/>
            <person name="Rakitin A.L."/>
            <person name="Ivanova A.A."/>
            <person name="Beletsky A.V."/>
            <person name="Kulichevskaya I.S."/>
            <person name="Mardanov A.V."/>
            <person name="Dedysh S.N."/>
        </authorList>
    </citation>
    <scope>NUCLEOTIDE SEQUENCE [LARGE SCALE GENOMIC DNA]</scope>
    <source>
        <strain evidence="3">SP5</strain>
    </source>
</reference>
<accession>A0A225D596</accession>
<dbReference type="Proteomes" id="UP000214646">
    <property type="component" value="Unassembled WGS sequence"/>
</dbReference>
<dbReference type="EMBL" id="NIDE01000017">
    <property type="protein sequence ID" value="OWK36750.1"/>
    <property type="molecule type" value="Genomic_DNA"/>
</dbReference>
<dbReference type="RefSeq" id="WP_420841915.1">
    <property type="nucleotide sequence ID" value="NZ_NIDE01000017.1"/>
</dbReference>
<keyword evidence="3" id="KW-1185">Reference proteome</keyword>
<evidence type="ECO:0000259" key="1">
    <source>
        <dbReference type="Pfam" id="PF07287"/>
    </source>
</evidence>
<gene>
    <name evidence="2" type="ORF">FRUB_09313</name>
</gene>
<name>A0A225D596_9BACT</name>
<keyword evidence="2" id="KW-0456">Lyase</keyword>
<dbReference type="InterPro" id="IPR010839">
    <property type="entry name" value="AtuA_N"/>
</dbReference>
<dbReference type="Pfam" id="PF07287">
    <property type="entry name" value="AtuA"/>
    <property type="match status" value="1"/>
</dbReference>
<feature type="domain" description="Acyclic terpene utilisation N-terminal" evidence="1">
    <location>
        <begin position="4"/>
        <end position="288"/>
    </location>
</feature>
<sequence length="297" mass="31513">MKTVRVGNGCGFWGDNIDAPARLARDGRLDYLTLEYLAELTMSILGLLKQRDSRVGFATDFLDVLTSLAPILGEQPGLKIVTNAGGMNARACGERARDTLARHGRTDRPVAIVSGDDLMPRLDDLLAAGHTLNHLDTGEPLAAVRGRVVSANAYLGARPIADALARGAAVVVTGRVADASLTLGPLVHEFGWAWDDWRRLAAGTVAGHLIECGAQMTGGLWCNADANTHLEDVGYPIADVGADGTFHVTKPAGTGGAVNIETVAEQLLYEVADPTRYYTPDVVADFTTPRSPSRART</sequence>
<dbReference type="GO" id="GO:0016829">
    <property type="term" value="F:lyase activity"/>
    <property type="evidence" value="ECO:0007669"/>
    <property type="project" value="UniProtKB-KW"/>
</dbReference>
<protein>
    <submittedName>
        <fullName evidence="2">3-hydroxy-3isohexenylglutaryl-CoA:acetate lyase</fullName>
    </submittedName>
</protein>
<organism evidence="2 3">
    <name type="scientific">Fimbriiglobus ruber</name>
    <dbReference type="NCBI Taxonomy" id="1908690"/>
    <lineage>
        <taxon>Bacteria</taxon>
        <taxon>Pseudomonadati</taxon>
        <taxon>Planctomycetota</taxon>
        <taxon>Planctomycetia</taxon>
        <taxon>Gemmatales</taxon>
        <taxon>Gemmataceae</taxon>
        <taxon>Fimbriiglobus</taxon>
    </lineage>
</organism>
<proteinExistence type="predicted"/>
<dbReference type="PANTHER" id="PTHR47708">
    <property type="match status" value="1"/>
</dbReference>
<evidence type="ECO:0000313" key="2">
    <source>
        <dbReference type="EMBL" id="OWK36750.1"/>
    </source>
</evidence>
<evidence type="ECO:0000313" key="3">
    <source>
        <dbReference type="Proteomes" id="UP000214646"/>
    </source>
</evidence>
<dbReference type="AlphaFoldDB" id="A0A225D596"/>